<evidence type="ECO:0000313" key="1">
    <source>
        <dbReference type="EMBL" id="KAK8760971.1"/>
    </source>
</evidence>
<proteinExistence type="predicted"/>
<name>A0AAQ4DET1_AMBAM</name>
<sequence>MAVEDMNRRNPELFIGVVQWDVVHNSLATVFRHGGVRRYLDVFVVVKDGIHGRITDLGIRRLAPCKHAEFFECAQPILRGKALSDRSHKSFHGSFGWNWHCSWSYPGFR</sequence>
<comment type="caution">
    <text evidence="1">The sequence shown here is derived from an EMBL/GenBank/DDBJ whole genome shotgun (WGS) entry which is preliminary data.</text>
</comment>
<dbReference type="AlphaFoldDB" id="A0AAQ4DET1"/>
<keyword evidence="2" id="KW-1185">Reference proteome</keyword>
<dbReference type="EMBL" id="JARKHS020031671">
    <property type="protein sequence ID" value="KAK8760971.1"/>
    <property type="molecule type" value="Genomic_DNA"/>
</dbReference>
<dbReference type="Proteomes" id="UP001321473">
    <property type="component" value="Unassembled WGS sequence"/>
</dbReference>
<gene>
    <name evidence="1" type="ORF">V5799_027764</name>
</gene>
<accession>A0AAQ4DET1</accession>
<reference evidence="1 2" key="1">
    <citation type="journal article" date="2023" name="Arcadia Sci">
        <title>De novo assembly of a long-read Amblyomma americanum tick genome.</title>
        <authorList>
            <person name="Chou S."/>
            <person name="Poskanzer K.E."/>
            <person name="Rollins M."/>
            <person name="Thuy-Boun P.S."/>
        </authorList>
    </citation>
    <scope>NUCLEOTIDE SEQUENCE [LARGE SCALE GENOMIC DNA]</scope>
    <source>
        <strain evidence="1">F_SG_1</strain>
        <tissue evidence="1">Salivary glands</tissue>
    </source>
</reference>
<organism evidence="1 2">
    <name type="scientific">Amblyomma americanum</name>
    <name type="common">Lone star tick</name>
    <dbReference type="NCBI Taxonomy" id="6943"/>
    <lineage>
        <taxon>Eukaryota</taxon>
        <taxon>Metazoa</taxon>
        <taxon>Ecdysozoa</taxon>
        <taxon>Arthropoda</taxon>
        <taxon>Chelicerata</taxon>
        <taxon>Arachnida</taxon>
        <taxon>Acari</taxon>
        <taxon>Parasitiformes</taxon>
        <taxon>Ixodida</taxon>
        <taxon>Ixodoidea</taxon>
        <taxon>Ixodidae</taxon>
        <taxon>Amblyomminae</taxon>
        <taxon>Amblyomma</taxon>
    </lineage>
</organism>
<protein>
    <submittedName>
        <fullName evidence="1">Uncharacterized protein</fullName>
    </submittedName>
</protein>
<evidence type="ECO:0000313" key="2">
    <source>
        <dbReference type="Proteomes" id="UP001321473"/>
    </source>
</evidence>